<dbReference type="eggNOG" id="COG2304">
    <property type="taxonomic scope" value="Bacteria"/>
</dbReference>
<keyword evidence="2" id="KW-0732">Signal</keyword>
<dbReference type="HOGENOM" id="CLU_058985_0_0_5"/>
<feature type="region of interest" description="Disordered" evidence="1">
    <location>
        <begin position="28"/>
        <end position="47"/>
    </location>
</feature>
<evidence type="ECO:0000256" key="1">
    <source>
        <dbReference type="SAM" id="MobiDB-lite"/>
    </source>
</evidence>
<dbReference type="STRING" id="991905.SL003B_1647"/>
<dbReference type="PATRIC" id="fig|991905.3.peg.1692"/>
<dbReference type="Proteomes" id="UP000008130">
    <property type="component" value="Chromosome"/>
</dbReference>
<gene>
    <name evidence="3" type="ordered locus">SL003B_1647</name>
</gene>
<proteinExistence type="predicted"/>
<evidence type="ECO:0000313" key="4">
    <source>
        <dbReference type="Proteomes" id="UP000008130"/>
    </source>
</evidence>
<name>F2J533_POLGS</name>
<protein>
    <submittedName>
        <fullName evidence="3">Uncharacterized protein</fullName>
    </submittedName>
</protein>
<accession>F2J533</accession>
<dbReference type="KEGG" id="pgv:SL003B_1647"/>
<evidence type="ECO:0000256" key="2">
    <source>
        <dbReference type="SAM" id="SignalP"/>
    </source>
</evidence>
<feature type="chain" id="PRO_5003278991" evidence="2">
    <location>
        <begin position="24"/>
        <end position="341"/>
    </location>
</feature>
<sequence length="341" mass="35895">MFRLSASCLSGLVLLIALVVAPAAQTIPETPPVPETKPDPNAPASLETPIENLLDGEPVSRFSDTLVPYAPSATSLTGQPGEMDKGALYLVARLSDGGPTLSDGVIWRIYSETPNSNGNLELVATSMGGDAEFRLDPGAYLIHTAYGHAGATNRLVVGRGVYSKTVVLNAGGVRLDAALGDNRHLGAEVARFDIFGMDYNEQGERQLITTNVGPETIVRLNAGTYHVVSRYGDVNAVVRADIRVEPGKLTGATVYHQAADITLKLVNEPGGEAIANTSWSVLTPGGDIVVEASGAFPDFVLAAGEYEVIARNNGVNYSRSFTVVSGEDREVEVLTSSVVAN</sequence>
<organism evidence="3 4">
    <name type="scientific">Polymorphum gilvum (strain LMG 25793 / CGMCC 1.9160 / SL003B-26A1)</name>
    <dbReference type="NCBI Taxonomy" id="991905"/>
    <lineage>
        <taxon>Bacteria</taxon>
        <taxon>Pseudomonadati</taxon>
        <taxon>Pseudomonadota</taxon>
        <taxon>Alphaproteobacteria</taxon>
        <taxon>Rhodobacterales</taxon>
        <taxon>Paracoccaceae</taxon>
        <taxon>Polymorphum</taxon>
    </lineage>
</organism>
<keyword evidence="4" id="KW-1185">Reference proteome</keyword>
<reference evidence="3 4" key="1">
    <citation type="journal article" date="2011" name="J. Bacteriol.">
        <title>Complete genome sequence of Polymorphum gilvum SL003B-26A1T, a crude oil-degrading bacterium from oil-polluted saline soil.</title>
        <authorList>
            <person name="Li S.G."/>
            <person name="Tang Y.Q."/>
            <person name="Nie Y."/>
            <person name="Cai M."/>
            <person name="Wu X.L."/>
        </authorList>
    </citation>
    <scope>NUCLEOTIDE SEQUENCE [LARGE SCALE GENOMIC DNA]</scope>
    <source>
        <strain evidence="4">LMG 25793 / CGMCC 1.9160 / SL003B-26A1</strain>
    </source>
</reference>
<evidence type="ECO:0000313" key="3">
    <source>
        <dbReference type="EMBL" id="ADZ70075.1"/>
    </source>
</evidence>
<dbReference type="AlphaFoldDB" id="F2J533"/>
<feature type="signal peptide" evidence="2">
    <location>
        <begin position="1"/>
        <end position="23"/>
    </location>
</feature>
<dbReference type="EMBL" id="CP002568">
    <property type="protein sequence ID" value="ADZ70075.1"/>
    <property type="molecule type" value="Genomic_DNA"/>
</dbReference>